<keyword evidence="4" id="KW-0143">Chaperone</keyword>
<evidence type="ECO:0000256" key="4">
    <source>
        <dbReference type="ARBA" id="ARBA00023186"/>
    </source>
</evidence>
<gene>
    <name evidence="7" type="ORF">HDA41_007377</name>
</gene>
<evidence type="ECO:0000313" key="8">
    <source>
        <dbReference type="Proteomes" id="UP000590647"/>
    </source>
</evidence>
<dbReference type="GO" id="GO:0042603">
    <property type="term" value="C:capsule"/>
    <property type="evidence" value="ECO:0007669"/>
    <property type="project" value="UniProtKB-SubCell"/>
</dbReference>
<dbReference type="InterPro" id="IPR018370">
    <property type="entry name" value="Chaperonin_Cpn60_CS"/>
</dbReference>
<dbReference type="GO" id="GO:0140662">
    <property type="term" value="F:ATP-dependent protein folding chaperone"/>
    <property type="evidence" value="ECO:0007669"/>
    <property type="project" value="InterPro"/>
</dbReference>
<proteinExistence type="inferred from homology"/>
<dbReference type="AlphaFoldDB" id="A0A7W9HBZ9"/>
<dbReference type="GO" id="GO:0005524">
    <property type="term" value="F:ATP binding"/>
    <property type="evidence" value="ECO:0007669"/>
    <property type="project" value="InterPro"/>
</dbReference>
<dbReference type="GO" id="GO:0042026">
    <property type="term" value="P:protein refolding"/>
    <property type="evidence" value="ECO:0007669"/>
    <property type="project" value="InterPro"/>
</dbReference>
<name>A0A7W9HBZ9_9ACTN</name>
<evidence type="ECO:0000256" key="1">
    <source>
        <dbReference type="ARBA" id="ARBA00004191"/>
    </source>
</evidence>
<evidence type="ECO:0000313" key="7">
    <source>
        <dbReference type="EMBL" id="MBB5799413.1"/>
    </source>
</evidence>
<dbReference type="EMBL" id="JACHNE010000001">
    <property type="protein sequence ID" value="MBB5799413.1"/>
    <property type="molecule type" value="Genomic_DNA"/>
</dbReference>
<dbReference type="InterPro" id="IPR027413">
    <property type="entry name" value="GROEL-like_equatorial_sf"/>
</dbReference>
<comment type="caution">
    <text evidence="7">The sequence shown here is derived from an EMBL/GenBank/DDBJ whole genome shotgun (WGS) entry which is preliminary data.</text>
</comment>
<evidence type="ECO:0000256" key="6">
    <source>
        <dbReference type="ARBA" id="ARBA00025702"/>
    </source>
</evidence>
<dbReference type="PANTHER" id="PTHR45633">
    <property type="entry name" value="60 KDA HEAT SHOCK PROTEIN, MITOCHONDRIAL"/>
    <property type="match status" value="1"/>
</dbReference>
<evidence type="ECO:0000256" key="2">
    <source>
        <dbReference type="ARBA" id="ARBA00004241"/>
    </source>
</evidence>
<organism evidence="7 8">
    <name type="scientific">Streptomyces caelestis</name>
    <dbReference type="NCBI Taxonomy" id="36816"/>
    <lineage>
        <taxon>Bacteria</taxon>
        <taxon>Bacillati</taxon>
        <taxon>Actinomycetota</taxon>
        <taxon>Actinomycetes</taxon>
        <taxon>Kitasatosporales</taxon>
        <taxon>Streptomycetaceae</taxon>
        <taxon>Streptomyces</taxon>
    </lineage>
</organism>
<keyword evidence="5" id="KW-0413">Isomerase</keyword>
<evidence type="ECO:0000256" key="5">
    <source>
        <dbReference type="ARBA" id="ARBA00023235"/>
    </source>
</evidence>
<dbReference type="Gene3D" id="1.10.560.10">
    <property type="entry name" value="GroEL-like equatorial domain"/>
    <property type="match status" value="1"/>
</dbReference>
<dbReference type="GO" id="GO:0016853">
    <property type="term" value="F:isomerase activity"/>
    <property type="evidence" value="ECO:0007669"/>
    <property type="project" value="UniProtKB-KW"/>
</dbReference>
<comment type="similarity">
    <text evidence="3">Belongs to the chaperonin (HSP60) family.</text>
</comment>
<comment type="subcellular location">
    <subcellularLocation>
        <location evidence="2">Cell surface</location>
    </subcellularLocation>
    <subcellularLocation>
        <location evidence="6">Secreted</location>
        <location evidence="6">Capsule</location>
    </subcellularLocation>
    <subcellularLocation>
        <location evidence="1">Secreted</location>
        <location evidence="1">Cell wall</location>
    </subcellularLocation>
</comment>
<accession>A0A7W9HBZ9</accession>
<keyword evidence="8" id="KW-1185">Reference proteome</keyword>
<evidence type="ECO:0000256" key="3">
    <source>
        <dbReference type="ARBA" id="ARBA00006607"/>
    </source>
</evidence>
<dbReference type="Gene3D" id="3.30.260.10">
    <property type="entry name" value="TCP-1-like chaperonin intermediate domain"/>
    <property type="match status" value="1"/>
</dbReference>
<reference evidence="7 8" key="1">
    <citation type="submission" date="2020-08" db="EMBL/GenBank/DDBJ databases">
        <title>Sequencing the genomes of 1000 actinobacteria strains.</title>
        <authorList>
            <person name="Klenk H.-P."/>
        </authorList>
    </citation>
    <scope>NUCLEOTIDE SEQUENCE [LARGE SCALE GENOMIC DNA]</scope>
    <source>
        <strain evidence="7 8">DSM 40084</strain>
    </source>
</reference>
<dbReference type="GO" id="GO:0009986">
    <property type="term" value="C:cell surface"/>
    <property type="evidence" value="ECO:0007669"/>
    <property type="project" value="UniProtKB-SubCell"/>
</dbReference>
<dbReference type="PROSITE" id="PS00296">
    <property type="entry name" value="CHAPERONINS_CPN60"/>
    <property type="match status" value="1"/>
</dbReference>
<dbReference type="SUPFAM" id="SSF48592">
    <property type="entry name" value="GroEL equatorial domain-like"/>
    <property type="match status" value="1"/>
</dbReference>
<dbReference type="InterPro" id="IPR027410">
    <property type="entry name" value="TCP-1-like_intermed_sf"/>
</dbReference>
<dbReference type="Proteomes" id="UP000590647">
    <property type="component" value="Unassembled WGS sequence"/>
</dbReference>
<dbReference type="InterPro" id="IPR001844">
    <property type="entry name" value="Cpn60/GroEL"/>
</dbReference>
<sequence length="86" mass="9390">MELKERKHRIEDAVRDARAAVEEGIVPGGGAAPLHAAGTAFDKLHAEGEEATGVQMVRSALSAPLTPDWKAAWWWRRCARCRRAAA</sequence>
<protein>
    <submittedName>
        <fullName evidence="7">Chaperonin GroEL (HSP60 family)</fullName>
    </submittedName>
</protein>